<dbReference type="EMBL" id="JACCJZ010000020">
    <property type="protein sequence ID" value="NYZ63996.1"/>
    <property type="molecule type" value="Genomic_DNA"/>
</dbReference>
<protein>
    <submittedName>
        <fullName evidence="3">Response regulator</fullName>
    </submittedName>
</protein>
<reference evidence="3 4" key="1">
    <citation type="submission" date="2020-07" db="EMBL/GenBank/DDBJ databases">
        <title>isolation of Luteimonas sp. SJ-16.</title>
        <authorList>
            <person name="Huang X.-X."/>
            <person name="Xu L."/>
            <person name="Sun J.-Q."/>
        </authorList>
    </citation>
    <scope>NUCLEOTIDE SEQUENCE [LARGE SCALE GENOMIC DNA]</scope>
    <source>
        <strain evidence="3 4">SJ-16</strain>
    </source>
</reference>
<name>A0A7Z0TVL9_9GAMM</name>
<keyword evidence="4" id="KW-1185">Reference proteome</keyword>
<dbReference type="Proteomes" id="UP000589896">
    <property type="component" value="Unassembled WGS sequence"/>
</dbReference>
<evidence type="ECO:0000256" key="1">
    <source>
        <dbReference type="PROSITE-ProRule" id="PRU00169"/>
    </source>
</evidence>
<dbReference type="AlphaFoldDB" id="A0A7Z0TVL9"/>
<comment type="caution">
    <text evidence="3">The sequence shown here is derived from an EMBL/GenBank/DDBJ whole genome shotgun (WGS) entry which is preliminary data.</text>
</comment>
<dbReference type="GO" id="GO:0000160">
    <property type="term" value="P:phosphorelay signal transduction system"/>
    <property type="evidence" value="ECO:0007669"/>
    <property type="project" value="InterPro"/>
</dbReference>
<evidence type="ECO:0000259" key="2">
    <source>
        <dbReference type="PROSITE" id="PS50110"/>
    </source>
</evidence>
<dbReference type="InterPro" id="IPR011006">
    <property type="entry name" value="CheY-like_superfamily"/>
</dbReference>
<dbReference type="RefSeq" id="WP_180546193.1">
    <property type="nucleotide sequence ID" value="NZ_JACCJZ010000020.1"/>
</dbReference>
<dbReference type="InterPro" id="IPR001789">
    <property type="entry name" value="Sig_transdc_resp-reg_receiver"/>
</dbReference>
<accession>A0A7Z0TVL9</accession>
<evidence type="ECO:0000313" key="4">
    <source>
        <dbReference type="Proteomes" id="UP000589896"/>
    </source>
</evidence>
<feature type="modified residue" description="4-aspartylphosphate" evidence="1">
    <location>
        <position position="57"/>
    </location>
</feature>
<proteinExistence type="predicted"/>
<organism evidence="3 4">
    <name type="scientific">Luteimonas deserti</name>
    <dbReference type="NCBI Taxonomy" id="2752306"/>
    <lineage>
        <taxon>Bacteria</taxon>
        <taxon>Pseudomonadati</taxon>
        <taxon>Pseudomonadota</taxon>
        <taxon>Gammaproteobacteria</taxon>
        <taxon>Lysobacterales</taxon>
        <taxon>Lysobacteraceae</taxon>
        <taxon>Luteimonas</taxon>
    </lineage>
</organism>
<gene>
    <name evidence="3" type="ORF">H0E82_14740</name>
</gene>
<dbReference type="Gene3D" id="3.40.50.2300">
    <property type="match status" value="1"/>
</dbReference>
<keyword evidence="1" id="KW-0597">Phosphoprotein</keyword>
<sequence length="115" mass="12426">MSRASRILVVEDEYVLALHLEEELLARGVTVLGPFAALADVQATLEAGDRPDAAILDVNLAGTYVFPVAERLRQLGVPFLFASGYDRTVLPPHFADVPLCTKPVDVEKALRALGL</sequence>
<feature type="domain" description="Response regulatory" evidence="2">
    <location>
        <begin position="6"/>
        <end position="115"/>
    </location>
</feature>
<evidence type="ECO:0000313" key="3">
    <source>
        <dbReference type="EMBL" id="NYZ63996.1"/>
    </source>
</evidence>
<dbReference type="PROSITE" id="PS50110">
    <property type="entry name" value="RESPONSE_REGULATORY"/>
    <property type="match status" value="1"/>
</dbReference>
<dbReference type="SUPFAM" id="SSF52172">
    <property type="entry name" value="CheY-like"/>
    <property type="match status" value="1"/>
</dbReference>